<evidence type="ECO:0000256" key="1">
    <source>
        <dbReference type="ARBA" id="ARBA00008853"/>
    </source>
</evidence>
<dbReference type="EMBL" id="BAAAZO010000012">
    <property type="protein sequence ID" value="GAA3636716.1"/>
    <property type="molecule type" value="Genomic_DNA"/>
</dbReference>
<comment type="similarity">
    <text evidence="1">Belongs to the SMP-30/CGR1 family.</text>
</comment>
<dbReference type="InterPro" id="IPR005511">
    <property type="entry name" value="SMP-30"/>
</dbReference>
<sequence>MFEIVGGSHCVLGEGPMWDAEREIVRWVDIEGGRVWEGLDSPRVVLKREPTLGAVIHSEAGDLLLARQRGLEHVDVPGDVVATVTLVPDGVNSRLNDGKCDPAGRFLVGSMALDDRRGSERLWRLEHDGGLTVLDDDLSLSNGLGWSPDGATMYQVDTVPGMIWRRTYDPDTGAAGRRHLLVAMGGADGLTVDAAGNLWVAVWGAGQVRVLSPRGVLLEEFDTGAPLTTSCAFTGPDLDLLVVTTADRTVAGVPRSDRAGSVLTLRTTHRGLPTTPWRPGPLSPSRP</sequence>
<dbReference type="Proteomes" id="UP001501074">
    <property type="component" value="Unassembled WGS sequence"/>
</dbReference>
<dbReference type="SUPFAM" id="SSF63829">
    <property type="entry name" value="Calcium-dependent phosphotriesterase"/>
    <property type="match status" value="1"/>
</dbReference>
<dbReference type="InterPro" id="IPR013658">
    <property type="entry name" value="SGL"/>
</dbReference>
<dbReference type="Pfam" id="PF08450">
    <property type="entry name" value="SGL"/>
    <property type="match status" value="1"/>
</dbReference>
<gene>
    <name evidence="3" type="ORF">GCM10022223_64060</name>
</gene>
<reference evidence="4" key="1">
    <citation type="journal article" date="2019" name="Int. J. Syst. Evol. Microbiol.">
        <title>The Global Catalogue of Microorganisms (GCM) 10K type strain sequencing project: providing services to taxonomists for standard genome sequencing and annotation.</title>
        <authorList>
            <consortium name="The Broad Institute Genomics Platform"/>
            <consortium name="The Broad Institute Genome Sequencing Center for Infectious Disease"/>
            <person name="Wu L."/>
            <person name="Ma J."/>
        </authorList>
    </citation>
    <scope>NUCLEOTIDE SEQUENCE [LARGE SCALE GENOMIC DNA]</scope>
    <source>
        <strain evidence="4">JCM 16902</strain>
    </source>
</reference>
<keyword evidence="4" id="KW-1185">Reference proteome</keyword>
<dbReference type="PRINTS" id="PR01790">
    <property type="entry name" value="SMP30FAMILY"/>
</dbReference>
<comment type="caution">
    <text evidence="3">The sequence shown here is derived from an EMBL/GenBank/DDBJ whole genome shotgun (WGS) entry which is preliminary data.</text>
</comment>
<accession>A0ABP7AN57</accession>
<dbReference type="PANTHER" id="PTHR10907:SF47">
    <property type="entry name" value="REGUCALCIN"/>
    <property type="match status" value="1"/>
</dbReference>
<proteinExistence type="inferred from homology"/>
<protein>
    <submittedName>
        <fullName evidence="3">SMP-30/gluconolactonase/LRE family protein</fullName>
    </submittedName>
</protein>
<evidence type="ECO:0000313" key="4">
    <source>
        <dbReference type="Proteomes" id="UP001501074"/>
    </source>
</evidence>
<evidence type="ECO:0000313" key="3">
    <source>
        <dbReference type="EMBL" id="GAA3636716.1"/>
    </source>
</evidence>
<organism evidence="3 4">
    <name type="scientific">Kineosporia mesophila</name>
    <dbReference type="NCBI Taxonomy" id="566012"/>
    <lineage>
        <taxon>Bacteria</taxon>
        <taxon>Bacillati</taxon>
        <taxon>Actinomycetota</taxon>
        <taxon>Actinomycetes</taxon>
        <taxon>Kineosporiales</taxon>
        <taxon>Kineosporiaceae</taxon>
        <taxon>Kineosporia</taxon>
    </lineage>
</organism>
<evidence type="ECO:0000259" key="2">
    <source>
        <dbReference type="Pfam" id="PF08450"/>
    </source>
</evidence>
<dbReference type="RefSeq" id="WP_231481825.1">
    <property type="nucleotide sequence ID" value="NZ_BAAAZO010000012.1"/>
</dbReference>
<dbReference type="InterPro" id="IPR011042">
    <property type="entry name" value="6-blade_b-propeller_TolB-like"/>
</dbReference>
<name>A0ABP7AN57_9ACTN</name>
<dbReference type="Gene3D" id="2.120.10.30">
    <property type="entry name" value="TolB, C-terminal domain"/>
    <property type="match status" value="1"/>
</dbReference>
<dbReference type="PANTHER" id="PTHR10907">
    <property type="entry name" value="REGUCALCIN"/>
    <property type="match status" value="1"/>
</dbReference>
<feature type="domain" description="SMP-30/Gluconolactonase/LRE-like region" evidence="2">
    <location>
        <begin position="12"/>
        <end position="246"/>
    </location>
</feature>